<dbReference type="AlphaFoldDB" id="A0A1G2NHU7"/>
<evidence type="ECO:0000313" key="1">
    <source>
        <dbReference type="EMBL" id="OHA35029.1"/>
    </source>
</evidence>
<dbReference type="Proteomes" id="UP000176221">
    <property type="component" value="Unassembled WGS sequence"/>
</dbReference>
<protein>
    <submittedName>
        <fullName evidence="1">Uncharacterized protein</fullName>
    </submittedName>
</protein>
<dbReference type="EMBL" id="MHRX01000001">
    <property type="protein sequence ID" value="OHA35029.1"/>
    <property type="molecule type" value="Genomic_DNA"/>
</dbReference>
<gene>
    <name evidence="1" type="ORF">A2928_03980</name>
</gene>
<organism evidence="1 2">
    <name type="scientific">Candidatus Taylorbacteria bacterium RIFCSPLOWO2_01_FULL_45_15b</name>
    <dbReference type="NCBI Taxonomy" id="1802319"/>
    <lineage>
        <taxon>Bacteria</taxon>
        <taxon>Candidatus Tayloriibacteriota</taxon>
    </lineage>
</organism>
<proteinExistence type="predicted"/>
<name>A0A1G2NHU7_9BACT</name>
<comment type="caution">
    <text evidence="1">The sequence shown here is derived from an EMBL/GenBank/DDBJ whole genome shotgun (WGS) entry which is preliminary data.</text>
</comment>
<sequence length="81" mass="9509">MSMRFDARRHIKILTDELPRELAGIRLQNLEYGLQRLYDNQFLNICRVSEGNYKLRLTMSGQKLSIIVEIPESLKAKKRST</sequence>
<evidence type="ECO:0000313" key="2">
    <source>
        <dbReference type="Proteomes" id="UP000176221"/>
    </source>
</evidence>
<reference evidence="1 2" key="1">
    <citation type="journal article" date="2016" name="Nat. Commun.">
        <title>Thousands of microbial genomes shed light on interconnected biogeochemical processes in an aquifer system.</title>
        <authorList>
            <person name="Anantharaman K."/>
            <person name="Brown C.T."/>
            <person name="Hug L.A."/>
            <person name="Sharon I."/>
            <person name="Castelle C.J."/>
            <person name="Probst A.J."/>
            <person name="Thomas B.C."/>
            <person name="Singh A."/>
            <person name="Wilkins M.J."/>
            <person name="Karaoz U."/>
            <person name="Brodie E.L."/>
            <person name="Williams K.H."/>
            <person name="Hubbard S.S."/>
            <person name="Banfield J.F."/>
        </authorList>
    </citation>
    <scope>NUCLEOTIDE SEQUENCE [LARGE SCALE GENOMIC DNA]</scope>
</reference>
<accession>A0A1G2NHU7</accession>